<sequence>MQHETITVLYYDMSDLQQIRRRCFYNLDETANGRVVLPARFRQRVLIVAVLEGDCEVLNTLGERYAQLPPAANF</sequence>
<dbReference type="PROSITE" id="PS51740">
    <property type="entry name" value="SPOVT_ABRB"/>
    <property type="match status" value="1"/>
</dbReference>
<dbReference type="InterPro" id="IPR007159">
    <property type="entry name" value="SpoVT-AbrB_dom"/>
</dbReference>
<dbReference type="Pfam" id="PF09558">
    <property type="entry name" value="DUF2375"/>
    <property type="match status" value="1"/>
</dbReference>
<reference evidence="4" key="1">
    <citation type="journal article" date="2019" name="Int. J. Syst. Evol. Microbiol.">
        <title>The Global Catalogue of Microorganisms (GCM) 10K type strain sequencing project: providing services to taxonomists for standard genome sequencing and annotation.</title>
        <authorList>
            <consortium name="The Broad Institute Genomics Platform"/>
            <consortium name="The Broad Institute Genome Sequencing Center for Infectious Disease"/>
            <person name="Wu L."/>
            <person name="Ma J."/>
        </authorList>
    </citation>
    <scope>NUCLEOTIDE SEQUENCE [LARGE SCALE GENOMIC DNA]</scope>
    <source>
        <strain evidence="4">CGMCC 1.10992</strain>
    </source>
</reference>
<evidence type="ECO:0000256" key="1">
    <source>
        <dbReference type="PROSITE-ProRule" id="PRU01076"/>
    </source>
</evidence>
<accession>A0ABW4XQL0</accession>
<dbReference type="InterPro" id="IPR014271">
    <property type="entry name" value="CHP02922"/>
</dbReference>
<comment type="caution">
    <text evidence="3">The sequence shown here is derived from an EMBL/GenBank/DDBJ whole genome shotgun (WGS) entry which is preliminary data.</text>
</comment>
<feature type="domain" description="SpoVT-AbrB" evidence="2">
    <location>
        <begin position="24"/>
        <end position="71"/>
    </location>
</feature>
<dbReference type="RefSeq" id="WP_345339043.1">
    <property type="nucleotide sequence ID" value="NZ_BAABLI010000008.1"/>
</dbReference>
<evidence type="ECO:0000313" key="3">
    <source>
        <dbReference type="EMBL" id="MFD2096568.1"/>
    </source>
</evidence>
<keyword evidence="4" id="KW-1185">Reference proteome</keyword>
<name>A0ABW4XQL0_9GAMM</name>
<proteinExistence type="predicted"/>
<evidence type="ECO:0000259" key="2">
    <source>
        <dbReference type="PROSITE" id="PS51740"/>
    </source>
</evidence>
<dbReference type="Proteomes" id="UP001597380">
    <property type="component" value="Unassembled WGS sequence"/>
</dbReference>
<dbReference type="EMBL" id="JBHUHT010000012">
    <property type="protein sequence ID" value="MFD2096568.1"/>
    <property type="molecule type" value="Genomic_DNA"/>
</dbReference>
<organism evidence="3 4">
    <name type="scientific">Corallincola platygyrae</name>
    <dbReference type="NCBI Taxonomy" id="1193278"/>
    <lineage>
        <taxon>Bacteria</taxon>
        <taxon>Pseudomonadati</taxon>
        <taxon>Pseudomonadota</taxon>
        <taxon>Gammaproteobacteria</taxon>
        <taxon>Alteromonadales</taxon>
        <taxon>Psychromonadaceae</taxon>
        <taxon>Corallincola</taxon>
    </lineage>
</organism>
<evidence type="ECO:0000313" key="4">
    <source>
        <dbReference type="Proteomes" id="UP001597380"/>
    </source>
</evidence>
<protein>
    <submittedName>
        <fullName evidence="3">DUF2375 family protein</fullName>
    </submittedName>
</protein>
<keyword evidence="1" id="KW-0238">DNA-binding</keyword>
<gene>
    <name evidence="3" type="ORF">ACFSJ3_11290</name>
</gene>